<dbReference type="AlphaFoldDB" id="A0A1I4DG97"/>
<keyword evidence="1" id="KW-1133">Transmembrane helix</keyword>
<dbReference type="RefSeq" id="WP_149762468.1">
    <property type="nucleotide sequence ID" value="NZ_BSPE01000033.1"/>
</dbReference>
<gene>
    <name evidence="2" type="ORF">SAMN04488498_11723</name>
</gene>
<evidence type="ECO:0000256" key="1">
    <source>
        <dbReference type="SAM" id="Phobius"/>
    </source>
</evidence>
<dbReference type="OrthoDB" id="8100653at2"/>
<keyword evidence="1" id="KW-0472">Membrane</keyword>
<feature type="transmembrane region" description="Helical" evidence="1">
    <location>
        <begin position="37"/>
        <end position="55"/>
    </location>
</feature>
<protein>
    <submittedName>
        <fullName evidence="2">Uncharacterized protein</fullName>
    </submittedName>
</protein>
<name>A0A1I4DG97_9HYPH</name>
<organism evidence="2 3">
    <name type="scientific">Neomesorhizobium albiziae</name>
    <dbReference type="NCBI Taxonomy" id="335020"/>
    <lineage>
        <taxon>Bacteria</taxon>
        <taxon>Pseudomonadati</taxon>
        <taxon>Pseudomonadota</taxon>
        <taxon>Alphaproteobacteria</taxon>
        <taxon>Hyphomicrobiales</taxon>
        <taxon>Phyllobacteriaceae</taxon>
        <taxon>Neomesorhizobium</taxon>
    </lineage>
</organism>
<evidence type="ECO:0000313" key="3">
    <source>
        <dbReference type="Proteomes" id="UP000323300"/>
    </source>
</evidence>
<feature type="transmembrane region" description="Helical" evidence="1">
    <location>
        <begin position="67"/>
        <end position="88"/>
    </location>
</feature>
<dbReference type="Proteomes" id="UP000323300">
    <property type="component" value="Unassembled WGS sequence"/>
</dbReference>
<evidence type="ECO:0000313" key="2">
    <source>
        <dbReference type="EMBL" id="SFK91126.1"/>
    </source>
</evidence>
<reference evidence="2 3" key="1">
    <citation type="submission" date="2016-10" db="EMBL/GenBank/DDBJ databases">
        <authorList>
            <person name="Varghese N."/>
            <person name="Submissions S."/>
        </authorList>
    </citation>
    <scope>NUCLEOTIDE SEQUENCE [LARGE SCALE GENOMIC DNA]</scope>
    <source>
        <strain evidence="2 3">DSM 21822</strain>
    </source>
</reference>
<feature type="transmembrane region" description="Helical" evidence="1">
    <location>
        <begin position="6"/>
        <end position="25"/>
    </location>
</feature>
<keyword evidence="3" id="KW-1185">Reference proteome</keyword>
<proteinExistence type="predicted"/>
<sequence>MHLVDIYLAQLADPFRVGLLVALLFTAANTEAALNRWIPIGLGLAFVAVLIPTAIGTTAGMDLVHTILVGLVSNLTILAVLLAVRAAYLRLTS</sequence>
<accession>A0A1I4DG97</accession>
<dbReference type="EMBL" id="FOSL01000017">
    <property type="protein sequence ID" value="SFK91126.1"/>
    <property type="molecule type" value="Genomic_DNA"/>
</dbReference>
<keyword evidence="1" id="KW-0812">Transmembrane</keyword>